<evidence type="ECO:0000313" key="6">
    <source>
        <dbReference type="Proteomes" id="UP000228380"/>
    </source>
</evidence>
<keyword evidence="3" id="KW-0131">Cell cycle</keyword>
<dbReference type="FunFam" id="1.10.472.10:FF:000001">
    <property type="entry name" value="G2/mitotic-specific cyclin"/>
    <property type="match status" value="1"/>
</dbReference>
<feature type="domain" description="Cyclin-like" evidence="5">
    <location>
        <begin position="140"/>
        <end position="227"/>
    </location>
</feature>
<name>A0A8B9AV41_PHODC</name>
<dbReference type="InterPro" id="IPR039361">
    <property type="entry name" value="Cyclin"/>
</dbReference>
<evidence type="ECO:0000256" key="1">
    <source>
        <dbReference type="ARBA" id="ARBA00022618"/>
    </source>
</evidence>
<reference evidence="6" key="1">
    <citation type="journal article" date="2019" name="Nat. Commun.">
        <title>Genome-wide association mapping of date palm fruit traits.</title>
        <authorList>
            <person name="Hazzouri K.M."/>
            <person name="Gros-Balthazard M."/>
            <person name="Flowers J.M."/>
            <person name="Copetti D."/>
            <person name="Lemansour A."/>
            <person name="Lebrun M."/>
            <person name="Masmoudi K."/>
            <person name="Ferrand S."/>
            <person name="Dhar M.I."/>
            <person name="Fresquez Z.A."/>
            <person name="Rosas U."/>
            <person name="Zhang J."/>
            <person name="Talag J."/>
            <person name="Lee S."/>
            <person name="Kudrna D."/>
            <person name="Powell R.F."/>
            <person name="Leitch I.J."/>
            <person name="Krueger R.R."/>
            <person name="Wing R.A."/>
            <person name="Amiri K.M.A."/>
            <person name="Purugganan M.D."/>
        </authorList>
    </citation>
    <scope>NUCLEOTIDE SEQUENCE [LARGE SCALE GENOMIC DNA]</scope>
    <source>
        <strain evidence="6">cv. Khalas</strain>
    </source>
</reference>
<dbReference type="InterPro" id="IPR036915">
    <property type="entry name" value="Cyclin-like_sf"/>
</dbReference>
<dbReference type="GeneID" id="103722130"/>
<evidence type="ECO:0000259" key="5">
    <source>
        <dbReference type="SMART" id="SM00385"/>
    </source>
</evidence>
<reference evidence="7" key="2">
    <citation type="submission" date="2025-08" db="UniProtKB">
        <authorList>
            <consortium name="RefSeq"/>
        </authorList>
    </citation>
    <scope>IDENTIFICATION</scope>
    <source>
        <tissue evidence="7">Young leaves</tissue>
    </source>
</reference>
<dbReference type="KEGG" id="pda:103722130"/>
<organism evidence="6 7">
    <name type="scientific">Phoenix dactylifera</name>
    <name type="common">Date palm</name>
    <dbReference type="NCBI Taxonomy" id="42345"/>
    <lineage>
        <taxon>Eukaryota</taxon>
        <taxon>Viridiplantae</taxon>
        <taxon>Streptophyta</taxon>
        <taxon>Embryophyta</taxon>
        <taxon>Tracheophyta</taxon>
        <taxon>Spermatophyta</taxon>
        <taxon>Magnoliopsida</taxon>
        <taxon>Liliopsida</taxon>
        <taxon>Arecaceae</taxon>
        <taxon>Coryphoideae</taxon>
        <taxon>Phoeniceae</taxon>
        <taxon>Phoenix</taxon>
    </lineage>
</organism>
<accession>A0A8B9AV41</accession>
<dbReference type="GO" id="GO:0051301">
    <property type="term" value="P:cell division"/>
    <property type="evidence" value="ECO:0007669"/>
    <property type="project" value="UniProtKB-KW"/>
</dbReference>
<evidence type="ECO:0000313" key="7">
    <source>
        <dbReference type="RefSeq" id="XP_038987718.1"/>
    </source>
</evidence>
<dbReference type="OrthoDB" id="5590282at2759"/>
<dbReference type="InterPro" id="IPR006671">
    <property type="entry name" value="Cyclin_N"/>
</dbReference>
<keyword evidence="6" id="KW-1185">Reference proteome</keyword>
<keyword evidence="2 4" id="KW-0195">Cyclin</keyword>
<dbReference type="RefSeq" id="XP_038987718.1">
    <property type="nucleotide sequence ID" value="XM_039131790.1"/>
</dbReference>
<dbReference type="SMART" id="SM00385">
    <property type="entry name" value="CYCLIN"/>
    <property type="match status" value="1"/>
</dbReference>
<dbReference type="PANTHER" id="PTHR10177">
    <property type="entry name" value="CYCLINS"/>
    <property type="match status" value="1"/>
</dbReference>
<dbReference type="Proteomes" id="UP000228380">
    <property type="component" value="Chromosome 11"/>
</dbReference>
<comment type="similarity">
    <text evidence="4">Belongs to the cyclin family.</text>
</comment>
<evidence type="ECO:0000256" key="4">
    <source>
        <dbReference type="RuleBase" id="RU000383"/>
    </source>
</evidence>
<dbReference type="AlphaFoldDB" id="A0A8B9AV41"/>
<evidence type="ECO:0000256" key="2">
    <source>
        <dbReference type="ARBA" id="ARBA00023127"/>
    </source>
</evidence>
<keyword evidence="1" id="KW-0132">Cell division</keyword>
<dbReference type="InterPro" id="IPR013763">
    <property type="entry name" value="Cyclin-like_dom"/>
</dbReference>
<proteinExistence type="inferred from homology"/>
<dbReference type="Gene3D" id="1.10.472.10">
    <property type="entry name" value="Cyclin-like"/>
    <property type="match status" value="2"/>
</dbReference>
<evidence type="ECO:0000256" key="3">
    <source>
        <dbReference type="ARBA" id="ARBA00023306"/>
    </source>
</evidence>
<protein>
    <submittedName>
        <fullName evidence="7">Cyclin-B1-1-like isoform X1</fullName>
    </submittedName>
</protein>
<dbReference type="SUPFAM" id="SSF47954">
    <property type="entry name" value="Cyclin-like"/>
    <property type="match status" value="1"/>
</dbReference>
<gene>
    <name evidence="7" type="primary">LOC103722130</name>
</gene>
<dbReference type="Pfam" id="PF00134">
    <property type="entry name" value="Cyclin_N"/>
    <property type="match status" value="1"/>
</dbReference>
<sequence length="245" mass="28169">MLFSLFGKSLEGGGEEAMASRRDLVFLQQQRGSLNYFKKIAGLKRLIHWCLPKSFGAQIQDEAQTATATAANEATCGIVDEPKDLVHDIDALSAEDQLAVVDYVEDIYKFYKYAENSSQPHDYMGSQVEITAKKREILAAWLIEEHLKFKLRPETLYLTFYIIDLYLSRETVLRKELQLVGISAMLIACKYEEMIVEAPEVVKDFICISDWAYSKEQILTMEKRILDKLEWNLTVPTPYAFLVRF</sequence>